<organism evidence="7 8">
    <name type="scientific">Mycobacterium vicinigordonae</name>
    <dbReference type="NCBI Taxonomy" id="1719132"/>
    <lineage>
        <taxon>Bacteria</taxon>
        <taxon>Bacillati</taxon>
        <taxon>Actinomycetota</taxon>
        <taxon>Actinomycetes</taxon>
        <taxon>Mycobacteriales</taxon>
        <taxon>Mycobacteriaceae</taxon>
        <taxon>Mycobacterium</taxon>
    </lineage>
</organism>
<evidence type="ECO:0000256" key="1">
    <source>
        <dbReference type="ARBA" id="ARBA00004141"/>
    </source>
</evidence>
<evidence type="ECO:0000256" key="5">
    <source>
        <dbReference type="SAM" id="Phobius"/>
    </source>
</evidence>
<feature type="transmembrane region" description="Helical" evidence="5">
    <location>
        <begin position="95"/>
        <end position="113"/>
    </location>
</feature>
<keyword evidence="4 5" id="KW-0472">Membrane</keyword>
<comment type="subcellular location">
    <subcellularLocation>
        <location evidence="1">Membrane</location>
        <topology evidence="1">Multi-pass membrane protein</topology>
    </subcellularLocation>
</comment>
<evidence type="ECO:0000313" key="7">
    <source>
        <dbReference type="EMBL" id="QLL09471.1"/>
    </source>
</evidence>
<dbReference type="GO" id="GO:0016020">
    <property type="term" value="C:membrane"/>
    <property type="evidence" value="ECO:0007669"/>
    <property type="project" value="UniProtKB-SubCell"/>
</dbReference>
<reference evidence="7" key="1">
    <citation type="submission" date="2020-07" db="EMBL/GenBank/DDBJ databases">
        <title>Description of Mycobacterium gordonae subsp. intergordonae subsp.nov. and Mycobacterium gordonae subsp. gordonae subsp. nov.</title>
        <authorList>
            <person name="Huang H."/>
        </authorList>
    </citation>
    <scope>NUCLEOTIDE SEQUENCE [LARGE SCALE GENOMIC DNA]</scope>
    <source>
        <strain evidence="7">24T</strain>
    </source>
</reference>
<dbReference type="KEGG" id="mgor:H0P51_11705"/>
<dbReference type="InterPro" id="IPR049453">
    <property type="entry name" value="Memb_transporter_dom"/>
</dbReference>
<dbReference type="Pfam" id="PF13515">
    <property type="entry name" value="FUSC_2"/>
    <property type="match status" value="1"/>
</dbReference>
<dbReference type="RefSeq" id="WP_180918195.1">
    <property type="nucleotide sequence ID" value="NZ_CP059165.1"/>
</dbReference>
<reference evidence="7" key="2">
    <citation type="submission" date="2020-07" db="EMBL/GenBank/DDBJ databases">
        <authorList>
            <person name="Yu X."/>
        </authorList>
    </citation>
    <scope>NUCLEOTIDE SEQUENCE [LARGE SCALE GENOMIC DNA]</scope>
    <source>
        <strain evidence="7">24T</strain>
    </source>
</reference>
<gene>
    <name evidence="7" type="ORF">H0P51_11705</name>
</gene>
<protein>
    <submittedName>
        <fullName evidence="7">Aromatic acid exporter family protein</fullName>
    </submittedName>
</protein>
<dbReference type="AlphaFoldDB" id="A0A7D6HTB9"/>
<accession>A0A7D6HTB9</accession>
<sequence length="352" mass="36757">MGTSLLTGVADEAAAAMHRLRAVLWPITQTSVVAALAWYLTHDLLHHQQPFFAPISAVVCMSASNVLRARRATQMMVGVALGIAVGGSVEGLLGRGYLAIGVAVFVALSVAVLSGRGVMGQGLMFVNQTAVSAVLVLVFAHSGVVVTERLFDSLIGGGLALVFAIGFFPADPQRLIAQARTGVLAAAQEALEQAASILRDPDSRTPDWPRDVSDRLHAQVGALIEARCTADLAARRAPRRWALRGLIRDVDAQAAQLGLFAGCVLHLVRSVTRPVGLKVMPAMQAAVADLAAATALADSDPAGAAARLNAARRHAAELQKEAVDSTDVLLADVLAGCAEDLHAVSQTWPETP</sequence>
<evidence type="ECO:0000256" key="2">
    <source>
        <dbReference type="ARBA" id="ARBA00022692"/>
    </source>
</evidence>
<keyword evidence="2 5" id="KW-0812">Transmembrane</keyword>
<evidence type="ECO:0000256" key="3">
    <source>
        <dbReference type="ARBA" id="ARBA00022989"/>
    </source>
</evidence>
<evidence type="ECO:0000256" key="4">
    <source>
        <dbReference type="ARBA" id="ARBA00023136"/>
    </source>
</evidence>
<keyword evidence="3 5" id="KW-1133">Transmembrane helix</keyword>
<evidence type="ECO:0000313" key="8">
    <source>
        <dbReference type="Proteomes" id="UP000510682"/>
    </source>
</evidence>
<feature type="transmembrane region" description="Helical" evidence="5">
    <location>
        <begin position="51"/>
        <end position="67"/>
    </location>
</feature>
<dbReference type="EMBL" id="CP059165">
    <property type="protein sequence ID" value="QLL09471.1"/>
    <property type="molecule type" value="Genomic_DNA"/>
</dbReference>
<name>A0A7D6HTB9_9MYCO</name>
<feature type="transmembrane region" description="Helical" evidence="5">
    <location>
        <begin position="125"/>
        <end position="144"/>
    </location>
</feature>
<dbReference type="Proteomes" id="UP000510682">
    <property type="component" value="Chromosome"/>
</dbReference>
<feature type="domain" description="Integral membrane bound transporter" evidence="6">
    <location>
        <begin position="37"/>
        <end position="163"/>
    </location>
</feature>
<proteinExistence type="predicted"/>
<feature type="transmembrane region" description="Helical" evidence="5">
    <location>
        <begin position="150"/>
        <end position="170"/>
    </location>
</feature>
<evidence type="ECO:0000259" key="6">
    <source>
        <dbReference type="Pfam" id="PF13515"/>
    </source>
</evidence>
<keyword evidence="8" id="KW-1185">Reference proteome</keyword>
<feature type="transmembrane region" description="Helical" evidence="5">
    <location>
        <begin position="22"/>
        <end position="39"/>
    </location>
</feature>